<comment type="caution">
    <text evidence="2">The sequence shown here is derived from an EMBL/GenBank/DDBJ whole genome shotgun (WGS) entry which is preliminary data.</text>
</comment>
<feature type="region of interest" description="Disordered" evidence="1">
    <location>
        <begin position="217"/>
        <end position="240"/>
    </location>
</feature>
<keyword evidence="3" id="KW-1185">Reference proteome</keyword>
<accession>A0AAE1Q3Z9</accession>
<gene>
    <name evidence="2" type="ORF">Pmani_009189</name>
</gene>
<reference evidence="2" key="1">
    <citation type="submission" date="2023-11" db="EMBL/GenBank/DDBJ databases">
        <title>Genome assemblies of two species of porcelain crab, Petrolisthes cinctipes and Petrolisthes manimaculis (Anomura: Porcellanidae).</title>
        <authorList>
            <person name="Angst P."/>
        </authorList>
    </citation>
    <scope>NUCLEOTIDE SEQUENCE</scope>
    <source>
        <strain evidence="2">PB745_02</strain>
        <tissue evidence="2">Gill</tissue>
    </source>
</reference>
<dbReference type="Proteomes" id="UP001292094">
    <property type="component" value="Unassembled WGS sequence"/>
</dbReference>
<name>A0AAE1Q3Z9_9EUCA</name>
<evidence type="ECO:0000313" key="2">
    <source>
        <dbReference type="EMBL" id="KAK4319914.1"/>
    </source>
</evidence>
<proteinExistence type="predicted"/>
<sequence length="240" mass="26739">MERGRKVKFVVSHPSARARHTPGRRWARGVYKARGRRNSSRPYPRSDFVALARARHPNSATAMCVQMSSDSCVRRRRFVRVLKPLLPRKLTSSARINLNRHWNELEELYGQTSVTSATTRATHFDALALHNELNDNALNEAREAAAAVKVIEADPVAVVAPTEDDCLMLTPPSTPTHSVIQAFNFPPRSLVVMEEDDLTDDLPLTPNTPRQAWDVFAFPPVSDSTNTSSSSSSSEAPHHH</sequence>
<protein>
    <submittedName>
        <fullName evidence="2">Uncharacterized protein</fullName>
    </submittedName>
</protein>
<organism evidence="2 3">
    <name type="scientific">Petrolisthes manimaculis</name>
    <dbReference type="NCBI Taxonomy" id="1843537"/>
    <lineage>
        <taxon>Eukaryota</taxon>
        <taxon>Metazoa</taxon>
        <taxon>Ecdysozoa</taxon>
        <taxon>Arthropoda</taxon>
        <taxon>Crustacea</taxon>
        <taxon>Multicrustacea</taxon>
        <taxon>Malacostraca</taxon>
        <taxon>Eumalacostraca</taxon>
        <taxon>Eucarida</taxon>
        <taxon>Decapoda</taxon>
        <taxon>Pleocyemata</taxon>
        <taxon>Anomura</taxon>
        <taxon>Galatheoidea</taxon>
        <taxon>Porcellanidae</taxon>
        <taxon>Petrolisthes</taxon>
    </lineage>
</organism>
<evidence type="ECO:0000256" key="1">
    <source>
        <dbReference type="SAM" id="MobiDB-lite"/>
    </source>
</evidence>
<dbReference type="AlphaFoldDB" id="A0AAE1Q3Z9"/>
<feature type="compositionally biased region" description="Low complexity" evidence="1">
    <location>
        <begin position="222"/>
        <end position="234"/>
    </location>
</feature>
<dbReference type="EMBL" id="JAWZYT010000710">
    <property type="protein sequence ID" value="KAK4319914.1"/>
    <property type="molecule type" value="Genomic_DNA"/>
</dbReference>
<evidence type="ECO:0000313" key="3">
    <source>
        <dbReference type="Proteomes" id="UP001292094"/>
    </source>
</evidence>